<accession>A0ACB7G889</accession>
<dbReference type="EMBL" id="CM004402">
    <property type="protein sequence ID" value="KAG8636445.1"/>
    <property type="molecule type" value="Genomic_DNA"/>
</dbReference>
<name>A0ACB7G889_MANES</name>
<evidence type="ECO:0000313" key="2">
    <source>
        <dbReference type="Proteomes" id="UP000091857"/>
    </source>
</evidence>
<keyword evidence="2" id="KW-1185">Reference proteome</keyword>
<evidence type="ECO:0000313" key="1">
    <source>
        <dbReference type="EMBL" id="KAG8636445.1"/>
    </source>
</evidence>
<gene>
    <name evidence="1" type="ORF">MANES_16G133901v8</name>
</gene>
<reference evidence="2" key="1">
    <citation type="journal article" date="2016" name="Nat. Biotechnol.">
        <title>Sequencing wild and cultivated cassava and related species reveals extensive interspecific hybridization and genetic diversity.</title>
        <authorList>
            <person name="Bredeson J.V."/>
            <person name="Lyons J.B."/>
            <person name="Prochnik S.E."/>
            <person name="Wu G.A."/>
            <person name="Ha C.M."/>
            <person name="Edsinger-Gonzales E."/>
            <person name="Grimwood J."/>
            <person name="Schmutz J."/>
            <person name="Rabbi I.Y."/>
            <person name="Egesi C."/>
            <person name="Nauluvula P."/>
            <person name="Lebot V."/>
            <person name="Ndunguru J."/>
            <person name="Mkamilo G."/>
            <person name="Bart R.S."/>
            <person name="Setter T.L."/>
            <person name="Gleadow R.M."/>
            <person name="Kulakow P."/>
            <person name="Ferguson M.E."/>
            <person name="Rounsley S."/>
            <person name="Rokhsar D.S."/>
        </authorList>
    </citation>
    <scope>NUCLEOTIDE SEQUENCE [LARGE SCALE GENOMIC DNA]</scope>
    <source>
        <strain evidence="2">cv. AM560-2</strain>
    </source>
</reference>
<sequence>MSASPTPPPSTKVRSIMASVRSDNQWRLLGEHSYSSELGGFCSLSCRSTMTTSGCRKIQDGLRITLRAKMLGRGTARSGLDSLCKTLKQA</sequence>
<proteinExistence type="predicted"/>
<dbReference type="Proteomes" id="UP000091857">
    <property type="component" value="Chromosome 16"/>
</dbReference>
<comment type="caution">
    <text evidence="1">The sequence shown here is derived from an EMBL/GenBank/DDBJ whole genome shotgun (WGS) entry which is preliminary data.</text>
</comment>
<protein>
    <submittedName>
        <fullName evidence="1">Uncharacterized protein</fullName>
    </submittedName>
</protein>
<organism evidence="1 2">
    <name type="scientific">Manihot esculenta</name>
    <name type="common">Cassava</name>
    <name type="synonym">Jatropha manihot</name>
    <dbReference type="NCBI Taxonomy" id="3983"/>
    <lineage>
        <taxon>Eukaryota</taxon>
        <taxon>Viridiplantae</taxon>
        <taxon>Streptophyta</taxon>
        <taxon>Embryophyta</taxon>
        <taxon>Tracheophyta</taxon>
        <taxon>Spermatophyta</taxon>
        <taxon>Magnoliopsida</taxon>
        <taxon>eudicotyledons</taxon>
        <taxon>Gunneridae</taxon>
        <taxon>Pentapetalae</taxon>
        <taxon>rosids</taxon>
        <taxon>fabids</taxon>
        <taxon>Malpighiales</taxon>
        <taxon>Euphorbiaceae</taxon>
        <taxon>Crotonoideae</taxon>
        <taxon>Manihoteae</taxon>
        <taxon>Manihot</taxon>
    </lineage>
</organism>